<sequence>MMNSKFALATVSLSLFASLATALSYCSTFNIPQWECDVCGSQIASSGRIQCSPFNATFDDLPPNQPVGIYKSADWHNFETVNVDSTTPSIPHVHPYSLPNFARLASGKKGIVTFGYTNGTEPGGPWQYPLGNLYSFHCACALHASQLVPAPCNIHVTAKCVPTGSVINGPEKDFDYDVSYTPSEAVYGTLAFHQGDPARDAGYICSNYTLTAKSAVGVEVDLLVDDVLYRTWRQGF</sequence>
<dbReference type="Proteomes" id="UP000799537">
    <property type="component" value="Unassembled WGS sequence"/>
</dbReference>
<dbReference type="OrthoDB" id="3632858at2759"/>
<proteinExistence type="predicted"/>
<dbReference type="AlphaFoldDB" id="A0A6A6CNG1"/>
<organism evidence="2 3">
    <name type="scientific">Zasmidium cellare ATCC 36951</name>
    <dbReference type="NCBI Taxonomy" id="1080233"/>
    <lineage>
        <taxon>Eukaryota</taxon>
        <taxon>Fungi</taxon>
        <taxon>Dikarya</taxon>
        <taxon>Ascomycota</taxon>
        <taxon>Pezizomycotina</taxon>
        <taxon>Dothideomycetes</taxon>
        <taxon>Dothideomycetidae</taxon>
        <taxon>Mycosphaerellales</taxon>
        <taxon>Mycosphaerellaceae</taxon>
        <taxon>Zasmidium</taxon>
    </lineage>
</organism>
<dbReference type="RefSeq" id="XP_033669062.1">
    <property type="nucleotide sequence ID" value="XM_033805940.1"/>
</dbReference>
<name>A0A6A6CNG1_ZASCE</name>
<reference evidence="2" key="1">
    <citation type="journal article" date="2020" name="Stud. Mycol.">
        <title>101 Dothideomycetes genomes: a test case for predicting lifestyles and emergence of pathogens.</title>
        <authorList>
            <person name="Haridas S."/>
            <person name="Albert R."/>
            <person name="Binder M."/>
            <person name="Bloem J."/>
            <person name="Labutti K."/>
            <person name="Salamov A."/>
            <person name="Andreopoulos B."/>
            <person name="Baker S."/>
            <person name="Barry K."/>
            <person name="Bills G."/>
            <person name="Bluhm B."/>
            <person name="Cannon C."/>
            <person name="Castanera R."/>
            <person name="Culley D."/>
            <person name="Daum C."/>
            <person name="Ezra D."/>
            <person name="Gonzalez J."/>
            <person name="Henrissat B."/>
            <person name="Kuo A."/>
            <person name="Liang C."/>
            <person name="Lipzen A."/>
            <person name="Lutzoni F."/>
            <person name="Magnuson J."/>
            <person name="Mondo S."/>
            <person name="Nolan M."/>
            <person name="Ohm R."/>
            <person name="Pangilinan J."/>
            <person name="Park H.-J."/>
            <person name="Ramirez L."/>
            <person name="Alfaro M."/>
            <person name="Sun H."/>
            <person name="Tritt A."/>
            <person name="Yoshinaga Y."/>
            <person name="Zwiers L.-H."/>
            <person name="Turgeon B."/>
            <person name="Goodwin S."/>
            <person name="Spatafora J."/>
            <person name="Crous P."/>
            <person name="Grigoriev I."/>
        </authorList>
    </citation>
    <scope>NUCLEOTIDE SEQUENCE</scope>
    <source>
        <strain evidence="2">ATCC 36951</strain>
    </source>
</reference>
<feature type="chain" id="PRO_5025627459" description="Lytic polysaccharide monooxygenase" evidence="1">
    <location>
        <begin position="23"/>
        <end position="236"/>
    </location>
</feature>
<evidence type="ECO:0000256" key="1">
    <source>
        <dbReference type="SAM" id="SignalP"/>
    </source>
</evidence>
<protein>
    <recommendedName>
        <fullName evidence="4">Lytic polysaccharide monooxygenase</fullName>
    </recommendedName>
</protein>
<evidence type="ECO:0000313" key="2">
    <source>
        <dbReference type="EMBL" id="KAF2168173.1"/>
    </source>
</evidence>
<keyword evidence="3" id="KW-1185">Reference proteome</keyword>
<gene>
    <name evidence="2" type="ORF">M409DRAFT_21617</name>
</gene>
<feature type="signal peptide" evidence="1">
    <location>
        <begin position="1"/>
        <end position="22"/>
    </location>
</feature>
<accession>A0A6A6CNG1</accession>
<dbReference type="GeneID" id="54559212"/>
<dbReference type="EMBL" id="ML993591">
    <property type="protein sequence ID" value="KAF2168173.1"/>
    <property type="molecule type" value="Genomic_DNA"/>
</dbReference>
<keyword evidence="1" id="KW-0732">Signal</keyword>
<evidence type="ECO:0000313" key="3">
    <source>
        <dbReference type="Proteomes" id="UP000799537"/>
    </source>
</evidence>
<evidence type="ECO:0008006" key="4">
    <source>
        <dbReference type="Google" id="ProtNLM"/>
    </source>
</evidence>